<comment type="caution">
    <text evidence="1">The sequence shown here is derived from an EMBL/GenBank/DDBJ whole genome shotgun (WGS) entry which is preliminary data.</text>
</comment>
<sequence>MILCKHINVKEGDFVATVQTLDKIRMSLERHIGKKILLKANKGRKQIITKEGILEKVYPSVFVIKLDDESNGYPRVSYSYSDLLTSNVKLQVYRDQDNLQIS</sequence>
<organism evidence="1 2">
    <name type="scientific">Metaclostridioides mangenotii</name>
    <dbReference type="NCBI Taxonomy" id="1540"/>
    <lineage>
        <taxon>Bacteria</taxon>
        <taxon>Bacillati</taxon>
        <taxon>Bacillota</taxon>
        <taxon>Clostridia</taxon>
        <taxon>Peptostreptococcales</taxon>
        <taxon>Peptostreptococcaceae</taxon>
        <taxon>Metaclostridioides</taxon>
    </lineage>
</organism>
<evidence type="ECO:0000313" key="1">
    <source>
        <dbReference type="EMBL" id="MBP1856120.1"/>
    </source>
</evidence>
<accession>A0ABS4EDU8</accession>
<dbReference type="Proteomes" id="UP000767291">
    <property type="component" value="Unassembled WGS sequence"/>
</dbReference>
<gene>
    <name evidence="1" type="ORF">J2Z43_002522</name>
</gene>
<keyword evidence="2" id="KW-1185">Reference proteome</keyword>
<dbReference type="InterPro" id="IPR009366">
    <property type="entry name" value="Protein_Veg"/>
</dbReference>
<protein>
    <submittedName>
        <fullName evidence="1">Uncharacterized protein Veg</fullName>
    </submittedName>
</protein>
<dbReference type="PANTHER" id="PTHR40026:SF1">
    <property type="entry name" value="PROTEIN VEG"/>
    <property type="match status" value="1"/>
</dbReference>
<dbReference type="PANTHER" id="PTHR40026">
    <property type="entry name" value="PROTEIN VEG"/>
    <property type="match status" value="1"/>
</dbReference>
<reference evidence="1 2" key="1">
    <citation type="submission" date="2021-03" db="EMBL/GenBank/DDBJ databases">
        <title>Genomic Encyclopedia of Type Strains, Phase IV (KMG-IV): sequencing the most valuable type-strain genomes for metagenomic binning, comparative biology and taxonomic classification.</title>
        <authorList>
            <person name="Goeker M."/>
        </authorList>
    </citation>
    <scope>NUCLEOTIDE SEQUENCE [LARGE SCALE GENOMIC DNA]</scope>
    <source>
        <strain evidence="1 2">DSM 1289</strain>
    </source>
</reference>
<name>A0ABS4EDU8_9FIRM</name>
<dbReference type="EMBL" id="JAGGJX010000006">
    <property type="protein sequence ID" value="MBP1856120.1"/>
    <property type="molecule type" value="Genomic_DNA"/>
</dbReference>
<dbReference type="Gene3D" id="2.30.30.100">
    <property type="match status" value="1"/>
</dbReference>
<proteinExistence type="predicted"/>
<evidence type="ECO:0000313" key="2">
    <source>
        <dbReference type="Proteomes" id="UP000767291"/>
    </source>
</evidence>
<dbReference type="Pfam" id="PF06257">
    <property type="entry name" value="VEG"/>
    <property type="match status" value="1"/>
</dbReference>